<keyword evidence="2" id="KW-1185">Reference proteome</keyword>
<dbReference type="EMBL" id="CM043802">
    <property type="protein sequence ID" value="KAI4808724.1"/>
    <property type="molecule type" value="Genomic_DNA"/>
</dbReference>
<sequence length="101" mass="12223">MAVGPVISPEHGSLTPVQSWCRHGEEAQKLQSMKKRSSKDWYPPDFALVRSKMHIRRMIMERKHQWRRDILNTRQELEDYWQYLEKKVDSTNEEKEVRARI</sequence>
<reference evidence="1" key="1">
    <citation type="submission" date="2022-05" db="EMBL/GenBank/DDBJ databases">
        <title>Chromosome-level genome of Chaenocephalus aceratus.</title>
        <authorList>
            <person name="Park H."/>
        </authorList>
    </citation>
    <scope>NUCLEOTIDE SEQUENCE</scope>
    <source>
        <strain evidence="1">KU_202001</strain>
    </source>
</reference>
<name>A0ACB9W7E5_CHAAC</name>
<evidence type="ECO:0000313" key="1">
    <source>
        <dbReference type="EMBL" id="KAI4808724.1"/>
    </source>
</evidence>
<comment type="caution">
    <text evidence="1">The sequence shown here is derived from an EMBL/GenBank/DDBJ whole genome shotgun (WGS) entry which is preliminary data.</text>
</comment>
<protein>
    <submittedName>
        <fullName evidence="1">Uncharacterized protein</fullName>
    </submittedName>
</protein>
<dbReference type="Proteomes" id="UP001057452">
    <property type="component" value="Chromosome 18"/>
</dbReference>
<accession>A0ACB9W7E5</accession>
<organism evidence="1 2">
    <name type="scientific">Chaenocephalus aceratus</name>
    <name type="common">Blackfin icefish</name>
    <name type="synonym">Chaenichthys aceratus</name>
    <dbReference type="NCBI Taxonomy" id="36190"/>
    <lineage>
        <taxon>Eukaryota</taxon>
        <taxon>Metazoa</taxon>
        <taxon>Chordata</taxon>
        <taxon>Craniata</taxon>
        <taxon>Vertebrata</taxon>
        <taxon>Euteleostomi</taxon>
        <taxon>Actinopterygii</taxon>
        <taxon>Neopterygii</taxon>
        <taxon>Teleostei</taxon>
        <taxon>Neoteleostei</taxon>
        <taxon>Acanthomorphata</taxon>
        <taxon>Eupercaria</taxon>
        <taxon>Perciformes</taxon>
        <taxon>Notothenioidei</taxon>
        <taxon>Channichthyidae</taxon>
        <taxon>Chaenocephalus</taxon>
    </lineage>
</organism>
<gene>
    <name evidence="1" type="ORF">KUCAC02_000772</name>
</gene>
<proteinExistence type="predicted"/>
<evidence type="ECO:0000313" key="2">
    <source>
        <dbReference type="Proteomes" id="UP001057452"/>
    </source>
</evidence>